<feature type="compositionally biased region" description="Polar residues" evidence="6">
    <location>
        <begin position="11"/>
        <end position="21"/>
    </location>
</feature>
<reference evidence="8" key="1">
    <citation type="journal article" date="2024" name="IScience">
        <title>Strigolactones Initiate the Formation of Haustorium-like Structures in Castilleja.</title>
        <authorList>
            <person name="Buerger M."/>
            <person name="Peterson D."/>
            <person name="Chory J."/>
        </authorList>
    </citation>
    <scope>NUCLEOTIDE SEQUENCE [LARGE SCALE GENOMIC DNA]</scope>
</reference>
<dbReference type="GO" id="GO:0004497">
    <property type="term" value="F:monooxygenase activity"/>
    <property type="evidence" value="ECO:0007669"/>
    <property type="project" value="UniProtKB-KW"/>
</dbReference>
<comment type="cofactor">
    <cofactor evidence="5">
        <name>FAD</name>
        <dbReference type="ChEBI" id="CHEBI:57692"/>
    </cofactor>
</comment>
<feature type="region of interest" description="Disordered" evidence="6">
    <location>
        <begin position="1"/>
        <end position="80"/>
    </location>
</feature>
<gene>
    <name evidence="7" type="ORF">CASFOL_027018</name>
</gene>
<evidence type="ECO:0000256" key="5">
    <source>
        <dbReference type="RuleBase" id="RU361177"/>
    </source>
</evidence>
<protein>
    <recommendedName>
        <fullName evidence="5">Flavin-containing monooxygenase</fullName>
        <ecNumber evidence="5">1.-.-.-</ecNumber>
    </recommendedName>
</protein>
<comment type="caution">
    <text evidence="7">The sequence shown here is derived from an EMBL/GenBank/DDBJ whole genome shotgun (WGS) entry which is preliminary data.</text>
</comment>
<evidence type="ECO:0000256" key="2">
    <source>
        <dbReference type="ARBA" id="ARBA00022630"/>
    </source>
</evidence>
<dbReference type="PANTHER" id="PTHR23023">
    <property type="entry name" value="DIMETHYLANILINE MONOOXYGENASE"/>
    <property type="match status" value="1"/>
</dbReference>
<proteinExistence type="inferred from homology"/>
<dbReference type="Proteomes" id="UP001632038">
    <property type="component" value="Unassembled WGS sequence"/>
</dbReference>
<dbReference type="FunFam" id="3.50.50.60:FF:000226">
    <property type="entry name" value="Flavin-containing monooxygenase"/>
    <property type="match status" value="1"/>
</dbReference>
<dbReference type="SUPFAM" id="SSF51905">
    <property type="entry name" value="FAD/NAD(P)-binding domain"/>
    <property type="match status" value="1"/>
</dbReference>
<dbReference type="AlphaFoldDB" id="A0ABD3CIR3"/>
<dbReference type="InterPro" id="IPR036188">
    <property type="entry name" value="FAD/NAD-bd_sf"/>
</dbReference>
<evidence type="ECO:0000256" key="6">
    <source>
        <dbReference type="SAM" id="MobiDB-lite"/>
    </source>
</evidence>
<keyword evidence="3 5" id="KW-0274">FAD</keyword>
<evidence type="ECO:0000313" key="7">
    <source>
        <dbReference type="EMBL" id="KAL3629796.1"/>
    </source>
</evidence>
<dbReference type="EMBL" id="JAVIJP010000034">
    <property type="protein sequence ID" value="KAL3629796.1"/>
    <property type="molecule type" value="Genomic_DNA"/>
</dbReference>
<keyword evidence="2 5" id="KW-0285">Flavoprotein</keyword>
<sequence>MHPIDDEELRSTATLQSTSDSPIHRRQPPDVDRVFSPAPAASDRRRSRRQPAPPGSDSLFRRLRQPDPTAPLPGDDAPLSDGHLLQFGDFPAATYDLDGLVIEFGTHGFDELDDPSPTNSPTSKVPSLGNDNPFWRWAISKFIESSVRWKLPLKKYDMIPNESFLQEASSCQPFFLPNDFYDKVENGSIVLKKTQKVSFCREGLILDGEKSPMKADIVILATGYKGDEKLKNIFASTTFQKWIQGSPNSIVPLYRQMIHPRIPQLAVIGYSESLSNLFIFEMWCKWLTFFLDQAFQLPSIKEMEKDIENWDKYMKKYAGNGKFRRSCIGGAQIWYIDQLCKDIGVNPRRKNGILSEFFQPYGIGDYKALGP</sequence>
<dbReference type="EC" id="1.-.-.-" evidence="5"/>
<keyword evidence="8" id="KW-1185">Reference proteome</keyword>
<accession>A0ABD3CIR3</accession>
<organism evidence="7 8">
    <name type="scientific">Castilleja foliolosa</name>
    <dbReference type="NCBI Taxonomy" id="1961234"/>
    <lineage>
        <taxon>Eukaryota</taxon>
        <taxon>Viridiplantae</taxon>
        <taxon>Streptophyta</taxon>
        <taxon>Embryophyta</taxon>
        <taxon>Tracheophyta</taxon>
        <taxon>Spermatophyta</taxon>
        <taxon>Magnoliopsida</taxon>
        <taxon>eudicotyledons</taxon>
        <taxon>Gunneridae</taxon>
        <taxon>Pentapetalae</taxon>
        <taxon>asterids</taxon>
        <taxon>lamiids</taxon>
        <taxon>Lamiales</taxon>
        <taxon>Orobanchaceae</taxon>
        <taxon>Pedicularideae</taxon>
        <taxon>Castillejinae</taxon>
        <taxon>Castilleja</taxon>
    </lineage>
</organism>
<dbReference type="Pfam" id="PF00743">
    <property type="entry name" value="FMO-like"/>
    <property type="match status" value="1"/>
</dbReference>
<evidence type="ECO:0000256" key="4">
    <source>
        <dbReference type="ARBA" id="ARBA00023002"/>
    </source>
</evidence>
<evidence type="ECO:0000256" key="1">
    <source>
        <dbReference type="ARBA" id="ARBA00009183"/>
    </source>
</evidence>
<dbReference type="Gene3D" id="3.50.50.60">
    <property type="entry name" value="FAD/NAD(P)-binding domain"/>
    <property type="match status" value="1"/>
</dbReference>
<keyword evidence="4 5" id="KW-0560">Oxidoreductase</keyword>
<comment type="similarity">
    <text evidence="1 5">Belongs to the FMO family.</text>
</comment>
<evidence type="ECO:0000313" key="8">
    <source>
        <dbReference type="Proteomes" id="UP001632038"/>
    </source>
</evidence>
<dbReference type="InterPro" id="IPR050346">
    <property type="entry name" value="FMO-like"/>
</dbReference>
<dbReference type="InterPro" id="IPR020946">
    <property type="entry name" value="Flavin_mOase-like"/>
</dbReference>
<name>A0ABD3CIR3_9LAMI</name>
<evidence type="ECO:0000256" key="3">
    <source>
        <dbReference type="ARBA" id="ARBA00022827"/>
    </source>
</evidence>
<keyword evidence="5" id="KW-0503">Monooxygenase</keyword>